<dbReference type="InterPro" id="IPR005119">
    <property type="entry name" value="LysR_subst-bd"/>
</dbReference>
<keyword evidence="3" id="KW-0238">DNA-binding</keyword>
<dbReference type="SUPFAM" id="SSF53850">
    <property type="entry name" value="Periplasmic binding protein-like II"/>
    <property type="match status" value="1"/>
</dbReference>
<evidence type="ECO:0000313" key="6">
    <source>
        <dbReference type="EMBL" id="MCY0963725.1"/>
    </source>
</evidence>
<reference evidence="6" key="1">
    <citation type="submission" date="2022-11" db="EMBL/GenBank/DDBJ databases">
        <title>Parathalassolutuus dongxingensis gen. nov., sp. nov., a novel member of family Oceanospirillaceae isolated from a coastal shrimp pond in Guangxi, China.</title>
        <authorList>
            <person name="Chen H."/>
        </authorList>
    </citation>
    <scope>NUCLEOTIDE SEQUENCE</scope>
    <source>
        <strain evidence="6">G-43</strain>
    </source>
</reference>
<evidence type="ECO:0000259" key="5">
    <source>
        <dbReference type="PROSITE" id="PS50931"/>
    </source>
</evidence>
<evidence type="ECO:0000313" key="7">
    <source>
        <dbReference type="Proteomes" id="UP001150830"/>
    </source>
</evidence>
<gene>
    <name evidence="6" type="primary">ilvY</name>
    <name evidence="6" type="ORF">OUO13_00810</name>
</gene>
<keyword evidence="4" id="KW-0804">Transcription</keyword>
<sequence>MEYRDLQAFLTLCSTLHLGRAAEQLHMSPSTLSRRLARMEEEAGTVLVNRDSTPLVLTSAGERFRRHAEQTLVSWDTFRNEVNTRVSDLHGSLSLYCSVTASISILPDLLTRFRERYPLVDLRIQTGDAAESIPKVLSADADIVVAARPEQLEAGLTFRALTSSPLLFIAPRNMASVPQLDRVNPDWSRVPMVLSASGLARLRVNQWFSAKGLIPHIDAEVAGNEAIVSMVALGVGVGVVPELVLRNSPVSGRVRVLSVQPELEPFLIGVCAQSSRLEEPLIQALWKTAIAG</sequence>
<keyword evidence="7" id="KW-1185">Reference proteome</keyword>
<evidence type="ECO:0000256" key="3">
    <source>
        <dbReference type="ARBA" id="ARBA00023125"/>
    </source>
</evidence>
<dbReference type="NCBIfam" id="NF008722">
    <property type="entry name" value="PRK11716.1"/>
    <property type="match status" value="1"/>
</dbReference>
<evidence type="ECO:0000256" key="4">
    <source>
        <dbReference type="ARBA" id="ARBA00023163"/>
    </source>
</evidence>
<dbReference type="EMBL" id="JAPNOA010000005">
    <property type="protein sequence ID" value="MCY0963725.1"/>
    <property type="molecule type" value="Genomic_DNA"/>
</dbReference>
<proteinExistence type="inferred from homology"/>
<dbReference type="GO" id="GO:0003700">
    <property type="term" value="F:DNA-binding transcription factor activity"/>
    <property type="evidence" value="ECO:0007669"/>
    <property type="project" value="InterPro"/>
</dbReference>
<comment type="caution">
    <text evidence="6">The sequence shown here is derived from an EMBL/GenBank/DDBJ whole genome shotgun (WGS) entry which is preliminary data.</text>
</comment>
<name>A0A9X3IR02_9GAMM</name>
<dbReference type="Gene3D" id="1.10.10.10">
    <property type="entry name" value="Winged helix-like DNA-binding domain superfamily/Winged helix DNA-binding domain"/>
    <property type="match status" value="1"/>
</dbReference>
<dbReference type="Pfam" id="PF00126">
    <property type="entry name" value="HTH_1"/>
    <property type="match status" value="1"/>
</dbReference>
<dbReference type="PANTHER" id="PTHR30126">
    <property type="entry name" value="HTH-TYPE TRANSCRIPTIONAL REGULATOR"/>
    <property type="match status" value="1"/>
</dbReference>
<comment type="similarity">
    <text evidence="1">Belongs to the LysR transcriptional regulatory family.</text>
</comment>
<dbReference type="RefSeq" id="WP_283171945.1">
    <property type="nucleotide sequence ID" value="NZ_JAPNOA010000005.1"/>
</dbReference>
<dbReference type="Proteomes" id="UP001150830">
    <property type="component" value="Unassembled WGS sequence"/>
</dbReference>
<dbReference type="PANTHER" id="PTHR30126:SF81">
    <property type="entry name" value="HTH-TYPE TRANSCRIPTIONAL REGULATOR ILVY"/>
    <property type="match status" value="1"/>
</dbReference>
<dbReference type="FunFam" id="1.10.10.10:FF:000001">
    <property type="entry name" value="LysR family transcriptional regulator"/>
    <property type="match status" value="1"/>
</dbReference>
<dbReference type="GO" id="GO:0000976">
    <property type="term" value="F:transcription cis-regulatory region binding"/>
    <property type="evidence" value="ECO:0007669"/>
    <property type="project" value="TreeGrafter"/>
</dbReference>
<evidence type="ECO:0000256" key="2">
    <source>
        <dbReference type="ARBA" id="ARBA00023015"/>
    </source>
</evidence>
<keyword evidence="2" id="KW-0805">Transcription regulation</keyword>
<dbReference type="Pfam" id="PF03466">
    <property type="entry name" value="LysR_substrate"/>
    <property type="match status" value="1"/>
</dbReference>
<protein>
    <submittedName>
        <fullName evidence="6">HTH-type transcriptional activator IlvY</fullName>
    </submittedName>
</protein>
<dbReference type="InterPro" id="IPR036390">
    <property type="entry name" value="WH_DNA-bd_sf"/>
</dbReference>
<evidence type="ECO:0000256" key="1">
    <source>
        <dbReference type="ARBA" id="ARBA00009437"/>
    </source>
</evidence>
<dbReference type="AlphaFoldDB" id="A0A9X3IR02"/>
<dbReference type="InterPro" id="IPR000847">
    <property type="entry name" value="LysR_HTH_N"/>
</dbReference>
<dbReference type="Gene3D" id="3.40.190.10">
    <property type="entry name" value="Periplasmic binding protein-like II"/>
    <property type="match status" value="2"/>
</dbReference>
<organism evidence="6 7">
    <name type="scientific">Parathalassolituus penaei</name>
    <dbReference type="NCBI Taxonomy" id="2997323"/>
    <lineage>
        <taxon>Bacteria</taxon>
        <taxon>Pseudomonadati</taxon>
        <taxon>Pseudomonadota</taxon>
        <taxon>Gammaproteobacteria</taxon>
        <taxon>Oceanospirillales</taxon>
        <taxon>Oceanospirillaceae</taxon>
        <taxon>Parathalassolituus</taxon>
    </lineage>
</organism>
<accession>A0A9X3IR02</accession>
<dbReference type="PROSITE" id="PS50931">
    <property type="entry name" value="HTH_LYSR"/>
    <property type="match status" value="1"/>
</dbReference>
<feature type="domain" description="HTH lysR-type" evidence="5">
    <location>
        <begin position="1"/>
        <end position="58"/>
    </location>
</feature>
<dbReference type="SUPFAM" id="SSF46785">
    <property type="entry name" value="Winged helix' DNA-binding domain"/>
    <property type="match status" value="1"/>
</dbReference>
<dbReference type="InterPro" id="IPR036388">
    <property type="entry name" value="WH-like_DNA-bd_sf"/>
</dbReference>